<keyword evidence="3" id="KW-1185">Reference proteome</keyword>
<feature type="compositionally biased region" description="Basic and acidic residues" evidence="1">
    <location>
        <begin position="560"/>
        <end position="569"/>
    </location>
</feature>
<sequence>MADIQTKVVEETQEIIVVSEDATATATTTTSITTATITDANDEPALTPEVTEPAPIAPAPVAPTTTVITEVKQESRLSLAFKKISGGCGLCFSPLKNGPTDYHNLVETPTDEDEPHRLLPDGSHDNSGNASAPLVITDDYKREHSTEGEIAIASSSTDSHYLHRDEVHEEVKSRDLAVVEEFTTTVMEEHNIVMSDERQPEMQEVQFSTQIIDATSAPATFVEEIVEDIVVDDSSLPIVAAAVVVEATSPKAEEPVAAVTAVPTPASAQPVSASLPASPATTRSSKSFSKKLSKPKRSPSASPATSTSNSSSSLSASSPTATSPLRERLNRFAKIIRPSETNSSIHSKVESLKVSTAPSTPAVVEEAVIATAITAEPEEVIISKTTTTVPLTPVSPVHKEFSVPSLRSDATPPLPPQPQQHNNNRRNSLAVDTLVANNKTTTTTTTTHTTTTTAPVAIPSSWSHSPTTLHQRDASTANSTSGQSLSRNGRASTMDSATEVGSLSSNSNSNSNEQLSSIATSAPGKDGLKANRRKSVLKKLGKIINTMNTNNRKGSMDSAKSAEKNEKRTSRQGSMTLTSPLESEENFGF</sequence>
<feature type="compositionally biased region" description="Basic residues" evidence="1">
    <location>
        <begin position="288"/>
        <end position="297"/>
    </location>
</feature>
<reference evidence="2 3" key="1">
    <citation type="journal article" date="2020" name="Fungal Divers.">
        <title>Resolving the Mortierellaceae phylogeny through synthesis of multi-gene phylogenetics and phylogenomics.</title>
        <authorList>
            <person name="Vandepol N."/>
            <person name="Liber J."/>
            <person name="Desiro A."/>
            <person name="Na H."/>
            <person name="Kennedy M."/>
            <person name="Barry K."/>
            <person name="Grigoriev I.V."/>
            <person name="Miller A.N."/>
            <person name="O'Donnell K."/>
            <person name="Stajich J.E."/>
            <person name="Bonito G."/>
        </authorList>
    </citation>
    <scope>NUCLEOTIDE SEQUENCE [LARGE SCALE GENOMIC DNA]</scope>
    <source>
        <strain evidence="2 3">AD045</strain>
    </source>
</reference>
<feature type="compositionally biased region" description="Basic and acidic residues" evidence="1">
    <location>
        <begin position="114"/>
        <end position="124"/>
    </location>
</feature>
<proteinExistence type="predicted"/>
<feature type="compositionally biased region" description="Low complexity" evidence="1">
    <location>
        <begin position="298"/>
        <end position="324"/>
    </location>
</feature>
<gene>
    <name evidence="2" type="ORF">BGZ96_005331</name>
</gene>
<feature type="compositionally biased region" description="Polar residues" evidence="1">
    <location>
        <begin position="571"/>
        <end position="581"/>
    </location>
</feature>
<feature type="compositionally biased region" description="Low complexity" evidence="1">
    <location>
        <begin position="440"/>
        <end position="453"/>
    </location>
</feature>
<dbReference type="EMBL" id="JAAAIM010000025">
    <property type="protein sequence ID" value="KAG0297667.1"/>
    <property type="molecule type" value="Genomic_DNA"/>
</dbReference>
<comment type="caution">
    <text evidence="2">The sequence shown here is derived from an EMBL/GenBank/DDBJ whole genome shotgun (WGS) entry which is preliminary data.</text>
</comment>
<feature type="compositionally biased region" description="Low complexity" evidence="1">
    <location>
        <begin position="502"/>
        <end position="517"/>
    </location>
</feature>
<feature type="region of interest" description="Disordered" evidence="1">
    <location>
        <begin position="264"/>
        <end position="326"/>
    </location>
</feature>
<dbReference type="Proteomes" id="UP001194696">
    <property type="component" value="Unassembled WGS sequence"/>
</dbReference>
<feature type="compositionally biased region" description="Low complexity" evidence="1">
    <location>
        <begin position="264"/>
        <end position="273"/>
    </location>
</feature>
<name>A0ABQ7KH55_9FUNG</name>
<evidence type="ECO:0000256" key="1">
    <source>
        <dbReference type="SAM" id="MobiDB-lite"/>
    </source>
</evidence>
<evidence type="ECO:0000313" key="3">
    <source>
        <dbReference type="Proteomes" id="UP001194696"/>
    </source>
</evidence>
<accession>A0ABQ7KH55</accession>
<evidence type="ECO:0000313" key="2">
    <source>
        <dbReference type="EMBL" id="KAG0297667.1"/>
    </source>
</evidence>
<feature type="compositionally biased region" description="Polar residues" evidence="1">
    <location>
        <begin position="460"/>
        <end position="501"/>
    </location>
</feature>
<feature type="region of interest" description="Disordered" evidence="1">
    <location>
        <begin position="106"/>
        <end position="132"/>
    </location>
</feature>
<feature type="region of interest" description="Disordered" evidence="1">
    <location>
        <begin position="438"/>
        <end position="589"/>
    </location>
</feature>
<protein>
    <submittedName>
        <fullName evidence="2">Uncharacterized protein</fullName>
    </submittedName>
</protein>
<feature type="region of interest" description="Disordered" evidence="1">
    <location>
        <begin position="402"/>
        <end position="426"/>
    </location>
</feature>
<organism evidence="2 3">
    <name type="scientific">Linnemannia gamsii</name>
    <dbReference type="NCBI Taxonomy" id="64522"/>
    <lineage>
        <taxon>Eukaryota</taxon>
        <taxon>Fungi</taxon>
        <taxon>Fungi incertae sedis</taxon>
        <taxon>Mucoromycota</taxon>
        <taxon>Mortierellomycotina</taxon>
        <taxon>Mortierellomycetes</taxon>
        <taxon>Mortierellales</taxon>
        <taxon>Mortierellaceae</taxon>
        <taxon>Linnemannia</taxon>
    </lineage>
</organism>
<feature type="compositionally biased region" description="Basic residues" evidence="1">
    <location>
        <begin position="530"/>
        <end position="541"/>
    </location>
</feature>